<dbReference type="FunFam" id="3.40.50.2000:FF:000056">
    <property type="entry name" value="Glycosyltransferase"/>
    <property type="match status" value="1"/>
</dbReference>
<dbReference type="PANTHER" id="PTHR11926:SF970">
    <property type="entry name" value="GLYCOSYLTRANSFERASE"/>
    <property type="match status" value="1"/>
</dbReference>
<dbReference type="InterPro" id="IPR058980">
    <property type="entry name" value="Glyco_transf_N"/>
</dbReference>
<dbReference type="CDD" id="cd03784">
    <property type="entry name" value="GT1_Gtf-like"/>
    <property type="match status" value="1"/>
</dbReference>
<evidence type="ECO:0000256" key="3">
    <source>
        <dbReference type="ARBA" id="ARBA00022679"/>
    </source>
</evidence>
<feature type="region of interest" description="Disordered" evidence="6">
    <location>
        <begin position="458"/>
        <end position="478"/>
    </location>
</feature>
<dbReference type="Proteomes" id="UP000734854">
    <property type="component" value="Unassembled WGS sequence"/>
</dbReference>
<dbReference type="InterPro" id="IPR002213">
    <property type="entry name" value="UDP_glucos_trans"/>
</dbReference>
<proteinExistence type="inferred from homology"/>
<dbReference type="FunFam" id="3.40.50.2000:FF:000065">
    <property type="entry name" value="Glycosyltransferase"/>
    <property type="match status" value="1"/>
</dbReference>
<accession>A0A8J5I0H9</accession>
<evidence type="ECO:0000256" key="6">
    <source>
        <dbReference type="SAM" id="MobiDB-lite"/>
    </source>
</evidence>
<keyword evidence="2 4" id="KW-0328">Glycosyltransferase</keyword>
<dbReference type="EC" id="2.4.1.-" evidence="5"/>
<evidence type="ECO:0000259" key="7">
    <source>
        <dbReference type="Pfam" id="PF26168"/>
    </source>
</evidence>
<reference evidence="8 9" key="1">
    <citation type="submission" date="2020-08" db="EMBL/GenBank/DDBJ databases">
        <title>Plant Genome Project.</title>
        <authorList>
            <person name="Zhang R.-G."/>
        </authorList>
    </citation>
    <scope>NUCLEOTIDE SEQUENCE [LARGE SCALE GENOMIC DNA]</scope>
    <source>
        <tissue evidence="8">Rhizome</tissue>
    </source>
</reference>
<dbReference type="Pfam" id="PF26168">
    <property type="entry name" value="Glyco_transf_N"/>
    <property type="match status" value="1"/>
</dbReference>
<feature type="domain" description="Glycosyltransferase N-terminal" evidence="7">
    <location>
        <begin position="31"/>
        <end position="82"/>
    </location>
</feature>
<keyword evidence="3 4" id="KW-0808">Transferase</keyword>
<dbReference type="PROSITE" id="PS00375">
    <property type="entry name" value="UDPGT"/>
    <property type="match status" value="1"/>
</dbReference>
<evidence type="ECO:0000313" key="8">
    <source>
        <dbReference type="EMBL" id="KAG6538017.1"/>
    </source>
</evidence>
<dbReference type="AlphaFoldDB" id="A0A8J5I0H9"/>
<gene>
    <name evidence="8" type="ORF">ZIOFF_003120</name>
</gene>
<evidence type="ECO:0000256" key="5">
    <source>
        <dbReference type="RuleBase" id="RU362057"/>
    </source>
</evidence>
<organism evidence="8 9">
    <name type="scientific">Zingiber officinale</name>
    <name type="common">Ginger</name>
    <name type="synonym">Amomum zingiber</name>
    <dbReference type="NCBI Taxonomy" id="94328"/>
    <lineage>
        <taxon>Eukaryota</taxon>
        <taxon>Viridiplantae</taxon>
        <taxon>Streptophyta</taxon>
        <taxon>Embryophyta</taxon>
        <taxon>Tracheophyta</taxon>
        <taxon>Spermatophyta</taxon>
        <taxon>Magnoliopsida</taxon>
        <taxon>Liliopsida</taxon>
        <taxon>Zingiberales</taxon>
        <taxon>Zingiberaceae</taxon>
        <taxon>Zingiber</taxon>
    </lineage>
</organism>
<dbReference type="Gene3D" id="3.40.50.2000">
    <property type="entry name" value="Glycogen Phosphorylase B"/>
    <property type="match status" value="2"/>
</dbReference>
<dbReference type="SUPFAM" id="SSF53756">
    <property type="entry name" value="UDP-Glycosyltransferase/glycogen phosphorylase"/>
    <property type="match status" value="1"/>
</dbReference>
<dbReference type="EMBL" id="JACMSC010000001">
    <property type="protein sequence ID" value="KAG6538017.1"/>
    <property type="molecule type" value="Genomic_DNA"/>
</dbReference>
<protein>
    <recommendedName>
        <fullName evidence="5">Glycosyltransferase</fullName>
        <ecNumber evidence="5">2.4.1.-</ecNumber>
    </recommendedName>
</protein>
<evidence type="ECO:0000256" key="2">
    <source>
        <dbReference type="ARBA" id="ARBA00022676"/>
    </source>
</evidence>
<evidence type="ECO:0000256" key="1">
    <source>
        <dbReference type="ARBA" id="ARBA00009995"/>
    </source>
</evidence>
<evidence type="ECO:0000256" key="4">
    <source>
        <dbReference type="RuleBase" id="RU003718"/>
    </source>
</evidence>
<evidence type="ECO:0000313" key="9">
    <source>
        <dbReference type="Proteomes" id="UP000734854"/>
    </source>
</evidence>
<keyword evidence="9" id="KW-1185">Reference proteome</keyword>
<dbReference type="PANTHER" id="PTHR11926">
    <property type="entry name" value="GLUCOSYL/GLUCURONOSYL TRANSFERASES"/>
    <property type="match status" value="1"/>
</dbReference>
<comment type="similarity">
    <text evidence="1 4">Belongs to the UDP-glycosyltransferase family.</text>
</comment>
<dbReference type="GO" id="GO:0080043">
    <property type="term" value="F:quercetin 3-O-glucosyltransferase activity"/>
    <property type="evidence" value="ECO:0007669"/>
    <property type="project" value="TreeGrafter"/>
</dbReference>
<dbReference type="Pfam" id="PF00201">
    <property type="entry name" value="UDPGT"/>
    <property type="match status" value="1"/>
</dbReference>
<dbReference type="InterPro" id="IPR035595">
    <property type="entry name" value="UDP_glycos_trans_CS"/>
</dbReference>
<dbReference type="GO" id="GO:0080044">
    <property type="term" value="F:quercetin 7-O-glucosyltransferase activity"/>
    <property type="evidence" value="ECO:0007669"/>
    <property type="project" value="TreeGrafter"/>
</dbReference>
<sequence>MPIHRIRAADARGIQKYMSSLIAAEPQPHAVLVPVPAQGHITPFLRLATLLLARRFHVTFVLTEYNARRLARSRGHEWAAAAGPSFSVETIPDGLPPPPSDKQDVTQDVPAVALSVRSTCLGPFRDLMARLGRAPDVPPVTSIVSDGGMGFTVDEDFDVPVFFFFTHSACGGWSYLHYPDLISRGYTPLKDESFLTNGYLDTPIDWIPGLENLRLRDFPTFVRTTDPDDVMLNLIVRRATVDAPRCAGLILNTFAALEGPVLAAIRSKYPNLYAIGPLPSSPVSSSLWKVEVDCLRWLDAQPDASVLHVNFGSITVVTKSQLKEFAWGLARSGHRFLWAVRPDLLRDGDAAAIVKEMAAKVGDRGAVVGWCDQQRVLAHPATAAFLSHCGWNSTLESVVEGRPVVCWPFFAEQQTNCRYLCATWRIGVEISGEVTQEEVERCVRTVMADEELKRRAAEWKEKARDATGPGGSSTTDLDRLVVSLMQTSKRSVS</sequence>
<comment type="caution">
    <text evidence="8">The sequence shown here is derived from an EMBL/GenBank/DDBJ whole genome shotgun (WGS) entry which is preliminary data.</text>
</comment>
<name>A0A8J5I0H9_ZINOF</name>